<reference evidence="1 2" key="1">
    <citation type="submission" date="2018-08" db="EMBL/GenBank/DDBJ databases">
        <title>A genome reference for cultivated species of the human gut microbiota.</title>
        <authorList>
            <person name="Zou Y."/>
            <person name="Xue W."/>
            <person name="Luo G."/>
        </authorList>
    </citation>
    <scope>NUCLEOTIDE SEQUENCE [LARGE SCALE GENOMIC DNA]</scope>
    <source>
        <strain evidence="1 2">AF37-2AT</strain>
    </source>
</reference>
<dbReference type="Proteomes" id="UP000261080">
    <property type="component" value="Unassembled WGS sequence"/>
</dbReference>
<protein>
    <submittedName>
        <fullName evidence="1">Uncharacterized protein</fullName>
    </submittedName>
</protein>
<evidence type="ECO:0000313" key="2">
    <source>
        <dbReference type="Proteomes" id="UP000261080"/>
    </source>
</evidence>
<accession>A0A3E3K5Z5</accession>
<dbReference type="GeneID" id="97192573"/>
<keyword evidence="2" id="KW-1185">Reference proteome</keyword>
<dbReference type="EMBL" id="QVLX01000001">
    <property type="protein sequence ID" value="RGE90124.1"/>
    <property type="molecule type" value="Genomic_DNA"/>
</dbReference>
<dbReference type="AlphaFoldDB" id="A0A3E3K5Z5"/>
<name>A0A3E3K5Z5_9FIRM</name>
<sequence length="156" mass="18423">MTNKFFPEEQISENDLYFLCYMVERVARKLHQKNKYVVNSIPKEEWERLFSLANVLHCDNPLKIEAEWIEEYKLTTGNFDITDVDLELVDKIPSETQMGKVYTRLILSTLQPEEDYIDGMIRVYNDEICNTIDNYNSSAYYEPSYVITRAYNNGGF</sequence>
<dbReference type="RefSeq" id="WP_024732456.1">
    <property type="nucleotide sequence ID" value="NZ_CALBAT010000002.1"/>
</dbReference>
<comment type="caution">
    <text evidence="1">The sequence shown here is derived from an EMBL/GenBank/DDBJ whole genome shotgun (WGS) entry which is preliminary data.</text>
</comment>
<evidence type="ECO:0000313" key="1">
    <source>
        <dbReference type="EMBL" id="RGE90124.1"/>
    </source>
</evidence>
<proteinExistence type="predicted"/>
<gene>
    <name evidence="1" type="ORF">DW016_02435</name>
</gene>
<dbReference type="OrthoDB" id="359789at2"/>
<organism evidence="1 2">
    <name type="scientific">Sellimonas intestinalis</name>
    <dbReference type="NCBI Taxonomy" id="1653434"/>
    <lineage>
        <taxon>Bacteria</taxon>
        <taxon>Bacillati</taxon>
        <taxon>Bacillota</taxon>
        <taxon>Clostridia</taxon>
        <taxon>Lachnospirales</taxon>
        <taxon>Lachnospiraceae</taxon>
        <taxon>Sellimonas</taxon>
    </lineage>
</organism>